<keyword evidence="2" id="KW-1185">Reference proteome</keyword>
<feature type="non-terminal residue" evidence="1">
    <location>
        <position position="1"/>
    </location>
</feature>
<evidence type="ECO:0000313" key="1">
    <source>
        <dbReference type="EMBL" id="KAG7043905.1"/>
    </source>
</evidence>
<dbReference type="EMBL" id="JAESDN010000011">
    <property type="protein sequence ID" value="KAG7043905.1"/>
    <property type="molecule type" value="Genomic_DNA"/>
</dbReference>
<dbReference type="Proteomes" id="UP000699042">
    <property type="component" value="Unassembled WGS sequence"/>
</dbReference>
<name>A0A9P7QXC6_9PEZI</name>
<accession>A0A9P7QXC6</accession>
<protein>
    <submittedName>
        <fullName evidence="1">Uncharacterized protein</fullName>
    </submittedName>
</protein>
<dbReference type="AlphaFoldDB" id="A0A9P7QXC6"/>
<organism evidence="1 2">
    <name type="scientific">Colletotrichum scovillei</name>
    <dbReference type="NCBI Taxonomy" id="1209932"/>
    <lineage>
        <taxon>Eukaryota</taxon>
        <taxon>Fungi</taxon>
        <taxon>Dikarya</taxon>
        <taxon>Ascomycota</taxon>
        <taxon>Pezizomycotina</taxon>
        <taxon>Sordariomycetes</taxon>
        <taxon>Hypocreomycetidae</taxon>
        <taxon>Glomerellales</taxon>
        <taxon>Glomerellaceae</taxon>
        <taxon>Colletotrichum</taxon>
        <taxon>Colletotrichum acutatum species complex</taxon>
    </lineage>
</organism>
<proteinExistence type="predicted"/>
<gene>
    <name evidence="1" type="ORF">JMJ77_011726</name>
</gene>
<evidence type="ECO:0000313" key="2">
    <source>
        <dbReference type="Proteomes" id="UP000699042"/>
    </source>
</evidence>
<comment type="caution">
    <text evidence="1">The sequence shown here is derived from an EMBL/GenBank/DDBJ whole genome shotgun (WGS) entry which is preliminary data.</text>
</comment>
<feature type="non-terminal residue" evidence="1">
    <location>
        <position position="56"/>
    </location>
</feature>
<reference evidence="1" key="1">
    <citation type="submission" date="2021-05" db="EMBL/GenBank/DDBJ databases">
        <title>Comparative genomics of three Colletotrichum scovillei strains and genetic complementation revealed genes involved fungal growth and virulence on chili pepper.</title>
        <authorList>
            <person name="Hsieh D.-K."/>
            <person name="Chuang S.-C."/>
            <person name="Chen C.-Y."/>
            <person name="Chao Y.-T."/>
            <person name="Lu M.-Y.J."/>
            <person name="Lee M.-H."/>
            <person name="Shih M.-C."/>
        </authorList>
    </citation>
    <scope>NUCLEOTIDE SEQUENCE</scope>
    <source>
        <strain evidence="1">Coll-153</strain>
    </source>
</reference>
<sequence length="56" mass="6604">GQIAFTAILVDVETTIELIWFARKASTSRPRLENDHFDLHMYLHSLRRPPAELRRN</sequence>